<dbReference type="GO" id="GO:0016829">
    <property type="term" value="F:lyase activity"/>
    <property type="evidence" value="ECO:0007669"/>
    <property type="project" value="UniProtKB-KW"/>
</dbReference>
<dbReference type="EMBL" id="LRGC01000003">
    <property type="protein sequence ID" value="KWR56425.1"/>
    <property type="molecule type" value="Genomic_DNA"/>
</dbReference>
<comment type="caution">
    <text evidence="2">The sequence shown here is derived from an EMBL/GenBank/DDBJ whole genome shotgun (WGS) entry which is preliminary data.</text>
</comment>
<dbReference type="STRING" id="46506.AA415_00732"/>
<evidence type="ECO:0000313" key="3">
    <source>
        <dbReference type="Proteomes" id="UP000056419"/>
    </source>
</evidence>
<dbReference type="RefSeq" id="WP_060385319.1">
    <property type="nucleotide sequence ID" value="NZ_LRGC01000003.1"/>
</dbReference>
<proteinExistence type="predicted"/>
<organism evidence="2 3">
    <name type="scientific">Bacteroides stercoris</name>
    <dbReference type="NCBI Taxonomy" id="46506"/>
    <lineage>
        <taxon>Bacteria</taxon>
        <taxon>Pseudomonadati</taxon>
        <taxon>Bacteroidota</taxon>
        <taxon>Bacteroidia</taxon>
        <taxon>Bacteroidales</taxon>
        <taxon>Bacteroidaceae</taxon>
        <taxon>Bacteroides</taxon>
    </lineage>
</organism>
<keyword evidence="3" id="KW-1185">Reference proteome</keyword>
<dbReference type="Proteomes" id="UP000056419">
    <property type="component" value="Unassembled WGS sequence"/>
</dbReference>
<dbReference type="Gene3D" id="1.50.10.20">
    <property type="match status" value="1"/>
</dbReference>
<dbReference type="Pfam" id="PF09492">
    <property type="entry name" value="Pec_lyase"/>
    <property type="match status" value="1"/>
</dbReference>
<dbReference type="InterPro" id="IPR012669">
    <property type="entry name" value="Pectate_lyase"/>
</dbReference>
<dbReference type="PATRIC" id="fig|46506.5.peg.787"/>
<evidence type="ECO:0000256" key="1">
    <source>
        <dbReference type="SAM" id="SignalP"/>
    </source>
</evidence>
<dbReference type="NCBIfam" id="TIGR02474">
    <property type="entry name" value="pec_lyase"/>
    <property type="match status" value="1"/>
</dbReference>
<protein>
    <submittedName>
        <fullName evidence="2">Pectic acid lyase</fullName>
    </submittedName>
</protein>
<keyword evidence="1" id="KW-0732">Signal</keyword>
<accession>A0A108TAL5</accession>
<reference evidence="2 3" key="1">
    <citation type="journal article" date="2016" name="BMC Genomics">
        <title>Type VI secretion systems of human gut Bacteroidales segregate into three genetic architectures, two of which are contained on mobile genetic elements.</title>
        <authorList>
            <person name="Coyne M.J."/>
            <person name="Roelofs K.G."/>
            <person name="Comstock L.E."/>
        </authorList>
    </citation>
    <scope>NUCLEOTIDE SEQUENCE [LARGE SCALE GENOMIC DNA]</scope>
    <source>
        <strain evidence="2 3">CL09T03C01</strain>
    </source>
</reference>
<feature type="signal peptide" evidence="1">
    <location>
        <begin position="1"/>
        <end position="19"/>
    </location>
</feature>
<evidence type="ECO:0000313" key="2">
    <source>
        <dbReference type="EMBL" id="KWR56425.1"/>
    </source>
</evidence>
<dbReference type="AlphaFoldDB" id="A0A108TAL5"/>
<feature type="chain" id="PRO_5007131016" evidence="1">
    <location>
        <begin position="20"/>
        <end position="368"/>
    </location>
</feature>
<gene>
    <name evidence="2" type="ORF">AA415_00732</name>
</gene>
<dbReference type="SUPFAM" id="SSF81853">
    <property type="entry name" value="Family 10 polysaccharide lyase"/>
    <property type="match status" value="1"/>
</dbReference>
<name>A0A108TAL5_BACSE</name>
<keyword evidence="2" id="KW-0456">Lyase</keyword>
<sequence length="368" mass="42479" precursor="true">MKRTIFFCALLALFTGANAQKTTDYKEKHPYKDWVKLAPKLDDAFFTTPEAVRIADNVLLYQQTTGGWPKNIYMPAELTADEYQKALADKDNVNQSTIDNNATSTEIRYLSRIYLATGIEKYKDAALEGIRYLLKAQYPNGGWPQFWPRPKGYYTHITYNDNAMVNVMNLLRDVYNKKAPYTYVPDTLCQRARIAFDKGVECILNTQVKQNGKLTVWCAQHDEHTLAPAKARAYELPSLSGAESDNIVLLLMSIPDPSPRIISSVEAAVSWFKANKITGIMRKDFTNNEGKKDYRMVPCPQDDYPCPVFWARFYTLEDNRPFFCDRDGVKKYDISEIGYERRNGYSWYNNAGLKVLKKYEQWKKQIKD</sequence>